<keyword evidence="2" id="KW-0413">Isomerase</keyword>
<proteinExistence type="predicted"/>
<organism evidence="2 3">
    <name type="scientific">Cuneatibacter caecimuris</name>
    <dbReference type="NCBI Taxonomy" id="1796618"/>
    <lineage>
        <taxon>Bacteria</taxon>
        <taxon>Bacillati</taxon>
        <taxon>Bacillota</taxon>
        <taxon>Clostridia</taxon>
        <taxon>Lachnospirales</taxon>
        <taxon>Lachnospiraceae</taxon>
        <taxon>Cuneatibacter</taxon>
    </lineage>
</organism>
<feature type="domain" description="Xylose isomerase-like TIM barrel" evidence="1">
    <location>
        <begin position="23"/>
        <end position="245"/>
    </location>
</feature>
<dbReference type="InterPro" id="IPR050312">
    <property type="entry name" value="IolE/XylAMocC-like"/>
</dbReference>
<gene>
    <name evidence="2" type="ORF">EV209_0389</name>
</gene>
<dbReference type="InterPro" id="IPR013022">
    <property type="entry name" value="Xyl_isomerase-like_TIM-brl"/>
</dbReference>
<sequence>MLDKIRISGFADEIDTDIHKQIALLNELGVKYVEFRSANDKGVADYTIQEAQEIMKLFKENGIAVSAVGSPVGKIQITDDFEPHFETFKHVVELAKVFETKYIRMFSFFMPEDEDPEKYRDEVMNRLARFVEYAKEQDVVLLHENEKGIYGDVASRCREIFEKLYCQNFRCTYDFANFVQCRQDTLEAYDLLKDYVEYVHIKDARWDDAQVVPAGEGDGHVAEILAKLDAAGYAGFLSLEPHLAEFAALKSLEQHVDARESSDGVWSYTTAFHALKKILG</sequence>
<evidence type="ECO:0000313" key="2">
    <source>
        <dbReference type="EMBL" id="RZT02278.1"/>
    </source>
</evidence>
<dbReference type="AlphaFoldDB" id="A0A4Q7PQI3"/>
<dbReference type="PANTHER" id="PTHR12110:SF53">
    <property type="entry name" value="BLR5974 PROTEIN"/>
    <property type="match status" value="1"/>
</dbReference>
<dbReference type="Gene3D" id="3.20.20.150">
    <property type="entry name" value="Divalent-metal-dependent TIM barrel enzymes"/>
    <property type="match status" value="1"/>
</dbReference>
<keyword evidence="3" id="KW-1185">Reference proteome</keyword>
<reference evidence="2 3" key="1">
    <citation type="submission" date="2019-02" db="EMBL/GenBank/DDBJ databases">
        <title>Genomic Encyclopedia of Type Strains, Phase IV (KMG-IV): sequencing the most valuable type-strain genomes for metagenomic binning, comparative biology and taxonomic classification.</title>
        <authorList>
            <person name="Goeker M."/>
        </authorList>
    </citation>
    <scope>NUCLEOTIDE SEQUENCE [LARGE SCALE GENOMIC DNA]</scope>
    <source>
        <strain evidence="2 3">DSM 29486</strain>
    </source>
</reference>
<dbReference type="InterPro" id="IPR036237">
    <property type="entry name" value="Xyl_isomerase-like_sf"/>
</dbReference>
<name>A0A4Q7PQI3_9FIRM</name>
<dbReference type="OrthoDB" id="9815124at2"/>
<evidence type="ECO:0000259" key="1">
    <source>
        <dbReference type="Pfam" id="PF01261"/>
    </source>
</evidence>
<dbReference type="RefSeq" id="WP_130432513.1">
    <property type="nucleotide sequence ID" value="NZ_SGXF01000001.1"/>
</dbReference>
<protein>
    <submittedName>
        <fullName evidence="2">Sugar phosphate isomerase/epimerase</fullName>
    </submittedName>
</protein>
<dbReference type="Pfam" id="PF01261">
    <property type="entry name" value="AP_endonuc_2"/>
    <property type="match status" value="1"/>
</dbReference>
<evidence type="ECO:0000313" key="3">
    <source>
        <dbReference type="Proteomes" id="UP000292927"/>
    </source>
</evidence>
<accession>A0A4Q7PQI3</accession>
<dbReference type="Proteomes" id="UP000292927">
    <property type="component" value="Unassembled WGS sequence"/>
</dbReference>
<dbReference type="GO" id="GO:0016853">
    <property type="term" value="F:isomerase activity"/>
    <property type="evidence" value="ECO:0007669"/>
    <property type="project" value="UniProtKB-KW"/>
</dbReference>
<dbReference type="SUPFAM" id="SSF51658">
    <property type="entry name" value="Xylose isomerase-like"/>
    <property type="match status" value="1"/>
</dbReference>
<comment type="caution">
    <text evidence="2">The sequence shown here is derived from an EMBL/GenBank/DDBJ whole genome shotgun (WGS) entry which is preliminary data.</text>
</comment>
<dbReference type="EMBL" id="SGXF01000001">
    <property type="protein sequence ID" value="RZT02278.1"/>
    <property type="molecule type" value="Genomic_DNA"/>
</dbReference>
<dbReference type="PANTHER" id="PTHR12110">
    <property type="entry name" value="HYDROXYPYRUVATE ISOMERASE"/>
    <property type="match status" value="1"/>
</dbReference>